<protein>
    <submittedName>
        <fullName evidence="2">Uncharacterized protein</fullName>
    </submittedName>
</protein>
<feature type="chain" id="PRO_5006445378" evidence="1">
    <location>
        <begin position="32"/>
        <end position="235"/>
    </location>
</feature>
<name>A0A0R3NI77_9BRAD</name>
<evidence type="ECO:0000313" key="2">
    <source>
        <dbReference type="EMBL" id="KRR29779.1"/>
    </source>
</evidence>
<sequence length="235" mass="25904">MVNRPKRLGLCLLAGFTLAVLLQCKIQSASAREIDTRARSDRFVSQKREVHKRAAAANALVSSDAPIESKPAPQSTRKPGSGAAKGPYYVDFRARTAASWGHAFVWFGKTSERAVEVAGLTPAGDTAAYVLGHLLWVPSETTASYGDLDPQYLTASYRVYLNEPDAKRVFAYIKKLQASSPVWNAETTNCTAFIGSIAEFMGLKVPHRWQRPEDYVNNLKAMNSGRKMIYLSSKQ</sequence>
<keyword evidence="1" id="KW-0732">Signal</keyword>
<evidence type="ECO:0000256" key="1">
    <source>
        <dbReference type="SAM" id="SignalP"/>
    </source>
</evidence>
<comment type="caution">
    <text evidence="2">The sequence shown here is derived from an EMBL/GenBank/DDBJ whole genome shotgun (WGS) entry which is preliminary data.</text>
</comment>
<proteinExistence type="predicted"/>
<feature type="signal peptide" evidence="1">
    <location>
        <begin position="1"/>
        <end position="31"/>
    </location>
</feature>
<dbReference type="RefSeq" id="WP_057841808.1">
    <property type="nucleotide sequence ID" value="NZ_LLYA01000013.1"/>
</dbReference>
<organism evidence="2 3">
    <name type="scientific">Bradyrhizobium retamae</name>
    <dbReference type="NCBI Taxonomy" id="1300035"/>
    <lineage>
        <taxon>Bacteria</taxon>
        <taxon>Pseudomonadati</taxon>
        <taxon>Pseudomonadota</taxon>
        <taxon>Alphaproteobacteria</taxon>
        <taxon>Hyphomicrobiales</taxon>
        <taxon>Nitrobacteraceae</taxon>
        <taxon>Bradyrhizobium</taxon>
    </lineage>
</organism>
<gene>
    <name evidence="2" type="ORF">CQ13_15655</name>
</gene>
<reference evidence="2 3" key="1">
    <citation type="submission" date="2014-03" db="EMBL/GenBank/DDBJ databases">
        <title>Bradyrhizobium valentinum sp. nov., isolated from effective nodules of Lupinus mariae-josephae, a lupine endemic of basic-lime soils in Eastern Spain.</title>
        <authorList>
            <person name="Duran D."/>
            <person name="Rey L."/>
            <person name="Navarro A."/>
            <person name="Busquets A."/>
            <person name="Imperial J."/>
            <person name="Ruiz-Argueso T."/>
        </authorList>
    </citation>
    <scope>NUCLEOTIDE SEQUENCE [LARGE SCALE GENOMIC DNA]</scope>
    <source>
        <strain evidence="2 3">Ro19</strain>
    </source>
</reference>
<accession>A0A0R3NI77</accession>
<keyword evidence="3" id="KW-1185">Reference proteome</keyword>
<evidence type="ECO:0000313" key="3">
    <source>
        <dbReference type="Proteomes" id="UP000052023"/>
    </source>
</evidence>
<dbReference type="AlphaFoldDB" id="A0A0R3NI77"/>
<dbReference type="EMBL" id="LLYA01000013">
    <property type="protein sequence ID" value="KRR29779.1"/>
    <property type="molecule type" value="Genomic_DNA"/>
</dbReference>
<dbReference type="OrthoDB" id="8018072at2"/>
<dbReference type="Proteomes" id="UP000052023">
    <property type="component" value="Unassembled WGS sequence"/>
</dbReference>